<dbReference type="STRING" id="1796646.A4V02_08170"/>
<keyword evidence="2" id="KW-0820">tRNA-binding</keyword>
<dbReference type="GO" id="GO:0005524">
    <property type="term" value="F:ATP binding"/>
    <property type="evidence" value="ECO:0007669"/>
    <property type="project" value="UniProtKB-KW"/>
</dbReference>
<organism evidence="12 14">
    <name type="scientific">Muribaculum intestinale</name>
    <dbReference type="NCBI Taxonomy" id="1796646"/>
    <lineage>
        <taxon>Bacteria</taxon>
        <taxon>Pseudomonadati</taxon>
        <taxon>Bacteroidota</taxon>
        <taxon>Bacteroidia</taxon>
        <taxon>Bacteroidales</taxon>
        <taxon>Muribaculaceae</taxon>
        <taxon>Muribaculum</taxon>
    </lineage>
</organism>
<dbReference type="InterPro" id="IPR004506">
    <property type="entry name" value="MnmA-like"/>
</dbReference>
<dbReference type="InterPro" id="IPR046885">
    <property type="entry name" value="MnmA-like_C"/>
</dbReference>
<dbReference type="GO" id="GO:0103016">
    <property type="term" value="F:tRNA-uridine 2-sulfurtransferase activity"/>
    <property type="evidence" value="ECO:0007669"/>
    <property type="project" value="UniProtKB-EC"/>
</dbReference>
<evidence type="ECO:0000256" key="1">
    <source>
        <dbReference type="ARBA" id="ARBA00011949"/>
    </source>
</evidence>
<reference evidence="13 15" key="3">
    <citation type="submission" date="2019-04" db="EMBL/GenBank/DDBJ databases">
        <title>Microbes associate with the intestines of laboratory mice.</title>
        <authorList>
            <person name="Navarre W."/>
            <person name="Wong E."/>
            <person name="Huang K."/>
            <person name="Tropini C."/>
            <person name="Ng K."/>
            <person name="Yu B."/>
        </authorList>
    </citation>
    <scope>NUCLEOTIDE SEQUENCE [LARGE SCALE GENOMIC DNA]</scope>
    <source>
        <strain evidence="13 15">NM06_A21</strain>
    </source>
</reference>
<keyword evidence="4" id="KW-0819">tRNA processing</keyword>
<dbReference type="GO" id="GO:0000049">
    <property type="term" value="F:tRNA binding"/>
    <property type="evidence" value="ECO:0007669"/>
    <property type="project" value="UniProtKB-KW"/>
</dbReference>
<evidence type="ECO:0000313" key="14">
    <source>
        <dbReference type="Proteomes" id="UP000186351"/>
    </source>
</evidence>
<dbReference type="EMBL" id="CP015402">
    <property type="protein sequence ID" value="ANU63706.1"/>
    <property type="molecule type" value="Genomic_DNA"/>
</dbReference>
<evidence type="ECO:0000256" key="5">
    <source>
        <dbReference type="ARBA" id="ARBA00022741"/>
    </source>
</evidence>
<dbReference type="Gene3D" id="3.40.50.620">
    <property type="entry name" value="HUPs"/>
    <property type="match status" value="1"/>
</dbReference>
<feature type="domain" description="tRNA-specific 2-thiouridylase MnmA-like C-terminal" evidence="10">
    <location>
        <begin position="273"/>
        <end position="352"/>
    </location>
</feature>
<evidence type="ECO:0000313" key="15">
    <source>
        <dbReference type="Proteomes" id="UP000306630"/>
    </source>
</evidence>
<dbReference type="Pfam" id="PF03054">
    <property type="entry name" value="tRNA_Me_trans"/>
    <property type="match status" value="1"/>
</dbReference>
<dbReference type="EC" id="2.8.1.13" evidence="1"/>
<dbReference type="NCBIfam" id="TIGR00420">
    <property type="entry name" value="trmU"/>
    <property type="match status" value="1"/>
</dbReference>
<dbReference type="GO" id="GO:0008033">
    <property type="term" value="P:tRNA processing"/>
    <property type="evidence" value="ECO:0007669"/>
    <property type="project" value="UniProtKB-KW"/>
</dbReference>
<dbReference type="NCBIfam" id="NF001138">
    <property type="entry name" value="PRK00143.1"/>
    <property type="match status" value="1"/>
</dbReference>
<dbReference type="Gene3D" id="2.40.30.10">
    <property type="entry name" value="Translation factors"/>
    <property type="match status" value="1"/>
</dbReference>
<dbReference type="InterPro" id="IPR023382">
    <property type="entry name" value="MnmA-like_central_sf"/>
</dbReference>
<evidence type="ECO:0000256" key="7">
    <source>
        <dbReference type="ARBA" id="ARBA00022884"/>
    </source>
</evidence>
<evidence type="ECO:0000256" key="6">
    <source>
        <dbReference type="ARBA" id="ARBA00022840"/>
    </source>
</evidence>
<dbReference type="Gene3D" id="2.30.30.280">
    <property type="entry name" value="Adenine nucleotide alpha hydrolases-like domains"/>
    <property type="match status" value="1"/>
</dbReference>
<evidence type="ECO:0000313" key="12">
    <source>
        <dbReference type="EMBL" id="ANU63706.1"/>
    </source>
</evidence>
<protein>
    <recommendedName>
        <fullName evidence="1">tRNA-uridine 2-sulfurtransferase</fullName>
        <ecNumber evidence="1">2.8.1.13</ecNumber>
    </recommendedName>
</protein>
<sequence>MNIAVLISGGVDSAVVVHRLKEEGHDLHLFYIRIGLDDGSGDCSAEEDIEMCRLIARQYGLPFDVVSLHQEYWDNVMEYALRTVREGLTPNPDIMCNKMIKFGFFEERWGHEFDQTATGHYASTEVIGGTKYLATAVDPVKDQTDFLARISYSQLSHLMFPLGTMPKAKVRETAIEARLPNAFRKDSQGICFLGKINYNDFIKRHLGIRKGAIIELETGRKLGEHNGFWFHTIGQRKGLGLSGGPWYVVKKNVHDNVVYVSQGYSTEKQYGRTLHLDEMHFISGNPWEDVSSPVRITFKNRHMPEFLSGTLTRLNEREYVIESESKVQGIAPGQFAAIYDASSRLCYGSGIITGQNVII</sequence>
<dbReference type="RefSeq" id="WP_068961011.1">
    <property type="nucleotide sequence ID" value="NZ_CAJTAP010000014.1"/>
</dbReference>
<evidence type="ECO:0000259" key="11">
    <source>
        <dbReference type="Pfam" id="PF20259"/>
    </source>
</evidence>
<dbReference type="Pfam" id="PF20259">
    <property type="entry name" value="tRNA_Me_trans_M"/>
    <property type="match status" value="1"/>
</dbReference>
<evidence type="ECO:0000256" key="8">
    <source>
        <dbReference type="ARBA" id="ARBA00023157"/>
    </source>
</evidence>
<accession>A0A1Z2XIF1</accession>
<accession>A0A1B1SA73</accession>
<dbReference type="SUPFAM" id="SSF52402">
    <property type="entry name" value="Adenine nucleotide alpha hydrolases-like"/>
    <property type="match status" value="1"/>
</dbReference>
<dbReference type="EMBL" id="SRYD01000022">
    <property type="protein sequence ID" value="TGY74362.1"/>
    <property type="molecule type" value="Genomic_DNA"/>
</dbReference>
<dbReference type="PANTHER" id="PTHR43052">
    <property type="match status" value="1"/>
</dbReference>
<keyword evidence="6" id="KW-0067">ATP-binding</keyword>
<dbReference type="FunFam" id="2.30.30.280:FF:000001">
    <property type="entry name" value="tRNA-specific 2-thiouridylase MnmA"/>
    <property type="match status" value="1"/>
</dbReference>
<evidence type="ECO:0000313" key="13">
    <source>
        <dbReference type="EMBL" id="TGY74362.1"/>
    </source>
</evidence>
<dbReference type="GeneID" id="65536833"/>
<dbReference type="CDD" id="cd01998">
    <property type="entry name" value="MnmA_TRMU-like"/>
    <property type="match status" value="1"/>
</dbReference>
<dbReference type="PANTHER" id="PTHR43052:SF1">
    <property type="entry name" value="TRNA-5-TAURINOMETHYLURIDINE 2-SULFURTRANSFERASE"/>
    <property type="match status" value="1"/>
</dbReference>
<proteinExistence type="predicted"/>
<dbReference type="OrthoDB" id="9800696at2"/>
<name>A0A1B1SA73_9BACT</name>
<dbReference type="KEGG" id="pary:A4V02_08170"/>
<dbReference type="Proteomes" id="UP000186351">
    <property type="component" value="Chromosome"/>
</dbReference>
<dbReference type="Pfam" id="PF20258">
    <property type="entry name" value="tRNA_Me_trans_C"/>
    <property type="match status" value="1"/>
</dbReference>
<feature type="domain" description="tRNA-specific 2-thiouridylase MnmA-like central" evidence="11">
    <location>
        <begin position="199"/>
        <end position="262"/>
    </location>
</feature>
<dbReference type="Proteomes" id="UP000306630">
    <property type="component" value="Unassembled WGS sequence"/>
</dbReference>
<keyword evidence="14" id="KW-1185">Reference proteome</keyword>
<reference evidence="12" key="2">
    <citation type="submission" date="2017-04" db="EMBL/GenBank/DDBJ databases">
        <title>Complete Genome Sequences of Twelve Strains of a Stable Defined Moderately Diverse Mouse Microbiota 2 (sDMDMm2).</title>
        <authorList>
            <person name="Uchimura Y."/>
            <person name="Wyss M."/>
            <person name="Brugiroux S."/>
            <person name="Limenitakis J.P."/>
            <person name="Stecher B."/>
            <person name="McCoy K.D."/>
            <person name="Macpherson A.J."/>
        </authorList>
    </citation>
    <scope>NUCLEOTIDE SEQUENCE</scope>
    <source>
        <strain evidence="12">YL27</strain>
    </source>
</reference>
<keyword evidence="5" id="KW-0547">Nucleotide-binding</keyword>
<comment type="catalytic activity">
    <reaction evidence="9">
        <text>S-sulfanyl-L-cysteinyl-[protein] + uridine(34) in tRNA + AH2 + ATP = 2-thiouridine(34) in tRNA + L-cysteinyl-[protein] + A + AMP + diphosphate + H(+)</text>
        <dbReference type="Rhea" id="RHEA:47032"/>
        <dbReference type="Rhea" id="RHEA-COMP:10131"/>
        <dbReference type="Rhea" id="RHEA-COMP:11726"/>
        <dbReference type="Rhea" id="RHEA-COMP:11727"/>
        <dbReference type="Rhea" id="RHEA-COMP:11728"/>
        <dbReference type="ChEBI" id="CHEBI:13193"/>
        <dbReference type="ChEBI" id="CHEBI:15378"/>
        <dbReference type="ChEBI" id="CHEBI:17499"/>
        <dbReference type="ChEBI" id="CHEBI:29950"/>
        <dbReference type="ChEBI" id="CHEBI:30616"/>
        <dbReference type="ChEBI" id="CHEBI:33019"/>
        <dbReference type="ChEBI" id="CHEBI:61963"/>
        <dbReference type="ChEBI" id="CHEBI:65315"/>
        <dbReference type="ChEBI" id="CHEBI:87170"/>
        <dbReference type="ChEBI" id="CHEBI:456215"/>
        <dbReference type="EC" id="2.8.1.13"/>
    </reaction>
</comment>
<keyword evidence="3 13" id="KW-0808">Transferase</keyword>
<gene>
    <name evidence="13" type="primary">mnmA</name>
    <name evidence="12" type="ORF">A4V02_08170</name>
    <name evidence="13" type="ORF">E5333_06650</name>
</gene>
<dbReference type="InterPro" id="IPR046884">
    <property type="entry name" value="MnmA-like_central"/>
</dbReference>
<evidence type="ECO:0000256" key="3">
    <source>
        <dbReference type="ARBA" id="ARBA00022679"/>
    </source>
</evidence>
<reference evidence="14" key="1">
    <citation type="submission" date="2016-04" db="EMBL/GenBank/DDBJ databases">
        <title>Complete Genome Sequences of Twelve Strains of a Stable Defined Moderately Diverse Mouse Microbiota 2 (sDMDMm2).</title>
        <authorList>
            <person name="Uchimura Y."/>
            <person name="Wyss M."/>
            <person name="Brugiroux S."/>
            <person name="Limenitakis J.P."/>
            <person name="Stecher B."/>
            <person name="McCoy K.D."/>
            <person name="Macpherson A.J."/>
        </authorList>
    </citation>
    <scope>NUCLEOTIDE SEQUENCE [LARGE SCALE GENOMIC DNA]</scope>
    <source>
        <strain evidence="14">YL27</strain>
    </source>
</reference>
<evidence type="ECO:0000256" key="2">
    <source>
        <dbReference type="ARBA" id="ARBA00022555"/>
    </source>
</evidence>
<keyword evidence="8" id="KW-1015">Disulfide bond</keyword>
<dbReference type="InterPro" id="IPR051305">
    <property type="entry name" value="tRNA_2-thiouridylase_MnmA"/>
</dbReference>
<dbReference type="AlphaFoldDB" id="A0A1B1SA73"/>
<dbReference type="InterPro" id="IPR014729">
    <property type="entry name" value="Rossmann-like_a/b/a_fold"/>
</dbReference>
<evidence type="ECO:0000256" key="4">
    <source>
        <dbReference type="ARBA" id="ARBA00022694"/>
    </source>
</evidence>
<evidence type="ECO:0000256" key="9">
    <source>
        <dbReference type="ARBA" id="ARBA00051542"/>
    </source>
</evidence>
<evidence type="ECO:0000259" key="10">
    <source>
        <dbReference type="Pfam" id="PF20258"/>
    </source>
</evidence>
<keyword evidence="7" id="KW-0694">RNA-binding</keyword>